<comment type="caution">
    <text evidence="2">The sequence shown here is derived from an EMBL/GenBank/DDBJ whole genome shotgun (WGS) entry which is preliminary data.</text>
</comment>
<accession>A0A5J5EE13</accession>
<dbReference type="EMBL" id="VXIS01000465">
    <property type="protein sequence ID" value="KAA8893297.1"/>
    <property type="molecule type" value="Genomic_DNA"/>
</dbReference>
<evidence type="ECO:0000256" key="1">
    <source>
        <dbReference type="SAM" id="MobiDB-lite"/>
    </source>
</evidence>
<feature type="region of interest" description="Disordered" evidence="1">
    <location>
        <begin position="124"/>
        <end position="143"/>
    </location>
</feature>
<gene>
    <name evidence="2" type="ORF">FN846DRAFT_896096</name>
</gene>
<dbReference type="AlphaFoldDB" id="A0A5J5EE13"/>
<sequence>MYGTPRRRRRGASIEISKLNKQYQDKETRLNNEWKNPGEWKELLGRELQARAVRAAAIAKGEKPPKTTQAWRGKKHQIVKIKRGKGVGLIPGDTFSTSAVKACGPWLPSNPDFILMENGAASHGSGYTNQERVKEAGLATQFS</sequence>
<organism evidence="2 3">
    <name type="scientific">Sphaerosporella brunnea</name>
    <dbReference type="NCBI Taxonomy" id="1250544"/>
    <lineage>
        <taxon>Eukaryota</taxon>
        <taxon>Fungi</taxon>
        <taxon>Dikarya</taxon>
        <taxon>Ascomycota</taxon>
        <taxon>Pezizomycotina</taxon>
        <taxon>Pezizomycetes</taxon>
        <taxon>Pezizales</taxon>
        <taxon>Pyronemataceae</taxon>
        <taxon>Sphaerosporella</taxon>
    </lineage>
</organism>
<proteinExistence type="predicted"/>
<dbReference type="InParanoid" id="A0A5J5EE13"/>
<evidence type="ECO:0000313" key="3">
    <source>
        <dbReference type="Proteomes" id="UP000326924"/>
    </source>
</evidence>
<keyword evidence="3" id="KW-1185">Reference proteome</keyword>
<dbReference type="Proteomes" id="UP000326924">
    <property type="component" value="Unassembled WGS sequence"/>
</dbReference>
<reference evidence="2 3" key="1">
    <citation type="submission" date="2019-09" db="EMBL/GenBank/DDBJ databases">
        <title>Draft genome of the ectomycorrhizal ascomycete Sphaerosporella brunnea.</title>
        <authorList>
            <consortium name="DOE Joint Genome Institute"/>
            <person name="Benucci G.M."/>
            <person name="Marozzi G."/>
            <person name="Antonielli L."/>
            <person name="Sanchez S."/>
            <person name="Marco P."/>
            <person name="Wang X."/>
            <person name="Falini L.B."/>
            <person name="Barry K."/>
            <person name="Haridas S."/>
            <person name="Lipzen A."/>
            <person name="Labutti K."/>
            <person name="Grigoriev I.V."/>
            <person name="Murat C."/>
            <person name="Martin F."/>
            <person name="Albertini E."/>
            <person name="Donnini D."/>
            <person name="Bonito G."/>
        </authorList>
    </citation>
    <scope>NUCLEOTIDE SEQUENCE [LARGE SCALE GENOMIC DNA]</scope>
    <source>
        <strain evidence="2 3">Sb_GMNB300</strain>
    </source>
</reference>
<dbReference type="OrthoDB" id="3792558at2759"/>
<evidence type="ECO:0000313" key="2">
    <source>
        <dbReference type="EMBL" id="KAA8893297.1"/>
    </source>
</evidence>
<name>A0A5J5EE13_9PEZI</name>
<protein>
    <submittedName>
        <fullName evidence="2">Uncharacterized protein</fullName>
    </submittedName>
</protein>